<comment type="caution">
    <text evidence="1">The sequence shown here is derived from an EMBL/GenBank/DDBJ whole genome shotgun (WGS) entry which is preliminary data.</text>
</comment>
<keyword evidence="2" id="KW-1185">Reference proteome</keyword>
<evidence type="ECO:0000313" key="2">
    <source>
        <dbReference type="Proteomes" id="UP001163603"/>
    </source>
</evidence>
<reference evidence="2" key="1">
    <citation type="journal article" date="2023" name="G3 (Bethesda)">
        <title>Genome assembly and association tests identify interacting loci associated with vigor, precocity, and sex in interspecific pistachio rootstocks.</title>
        <authorList>
            <person name="Palmer W."/>
            <person name="Jacygrad E."/>
            <person name="Sagayaradj S."/>
            <person name="Cavanaugh K."/>
            <person name="Han R."/>
            <person name="Bertier L."/>
            <person name="Beede B."/>
            <person name="Kafkas S."/>
            <person name="Golino D."/>
            <person name="Preece J."/>
            <person name="Michelmore R."/>
        </authorList>
    </citation>
    <scope>NUCLEOTIDE SEQUENCE [LARGE SCALE GENOMIC DNA]</scope>
</reference>
<dbReference type="Proteomes" id="UP001163603">
    <property type="component" value="Chromosome 10"/>
</dbReference>
<proteinExistence type="predicted"/>
<protein>
    <submittedName>
        <fullName evidence="1">Uncharacterized protein</fullName>
    </submittedName>
</protein>
<organism evidence="1 2">
    <name type="scientific">Pistacia integerrima</name>
    <dbReference type="NCBI Taxonomy" id="434235"/>
    <lineage>
        <taxon>Eukaryota</taxon>
        <taxon>Viridiplantae</taxon>
        <taxon>Streptophyta</taxon>
        <taxon>Embryophyta</taxon>
        <taxon>Tracheophyta</taxon>
        <taxon>Spermatophyta</taxon>
        <taxon>Magnoliopsida</taxon>
        <taxon>eudicotyledons</taxon>
        <taxon>Gunneridae</taxon>
        <taxon>Pentapetalae</taxon>
        <taxon>rosids</taxon>
        <taxon>malvids</taxon>
        <taxon>Sapindales</taxon>
        <taxon>Anacardiaceae</taxon>
        <taxon>Pistacia</taxon>
    </lineage>
</organism>
<name>A0ACC0XTV6_9ROSI</name>
<accession>A0ACC0XTV6</accession>
<sequence>MKFVVKAWSNGKARTGLFQLTNCPNSIETPSLLLSTRKGLPRFISPDLLLYLPSPDSHLLQFSPLHL</sequence>
<evidence type="ECO:0000313" key="1">
    <source>
        <dbReference type="EMBL" id="KAJ0024032.1"/>
    </source>
</evidence>
<dbReference type="EMBL" id="CM047745">
    <property type="protein sequence ID" value="KAJ0024032.1"/>
    <property type="molecule type" value="Genomic_DNA"/>
</dbReference>
<gene>
    <name evidence="1" type="ORF">Pint_07503</name>
</gene>